<evidence type="ECO:0000313" key="8">
    <source>
        <dbReference type="WBParaSite" id="SMUV_0000958701-mRNA-1"/>
    </source>
</evidence>
<feature type="transmembrane region" description="Helical" evidence="5">
    <location>
        <begin position="155"/>
        <end position="178"/>
    </location>
</feature>
<evidence type="ECO:0000256" key="3">
    <source>
        <dbReference type="ARBA" id="ARBA00022989"/>
    </source>
</evidence>
<proteinExistence type="predicted"/>
<dbReference type="InterPro" id="IPR005828">
    <property type="entry name" value="MFS_sugar_transport-like"/>
</dbReference>
<dbReference type="SUPFAM" id="SSF103473">
    <property type="entry name" value="MFS general substrate transporter"/>
    <property type="match status" value="1"/>
</dbReference>
<dbReference type="InterPro" id="IPR005829">
    <property type="entry name" value="Sugar_transporter_CS"/>
</dbReference>
<dbReference type="Pfam" id="PF00083">
    <property type="entry name" value="Sugar_tr"/>
    <property type="match status" value="1"/>
</dbReference>
<dbReference type="PANTHER" id="PTHR23503">
    <property type="entry name" value="SOLUTE CARRIER FAMILY 2"/>
    <property type="match status" value="1"/>
</dbReference>
<feature type="transmembrane region" description="Helical" evidence="5">
    <location>
        <begin position="63"/>
        <end position="83"/>
    </location>
</feature>
<dbReference type="WBParaSite" id="SMUV_0000958701-mRNA-1">
    <property type="protein sequence ID" value="SMUV_0000958701-mRNA-1"/>
    <property type="gene ID" value="SMUV_0000958701"/>
</dbReference>
<feature type="transmembrane region" description="Helical" evidence="5">
    <location>
        <begin position="184"/>
        <end position="206"/>
    </location>
</feature>
<feature type="transmembrane region" description="Helical" evidence="5">
    <location>
        <begin position="95"/>
        <end position="116"/>
    </location>
</feature>
<comment type="subcellular location">
    <subcellularLocation>
        <location evidence="1">Membrane</location>
        <topology evidence="1">Multi-pass membrane protein</topology>
    </subcellularLocation>
</comment>
<dbReference type="InterPro" id="IPR036259">
    <property type="entry name" value="MFS_trans_sf"/>
</dbReference>
<evidence type="ECO:0000256" key="4">
    <source>
        <dbReference type="ARBA" id="ARBA00023136"/>
    </source>
</evidence>
<dbReference type="AlphaFoldDB" id="A0A0N5AXB3"/>
<evidence type="ECO:0000256" key="1">
    <source>
        <dbReference type="ARBA" id="ARBA00004141"/>
    </source>
</evidence>
<feature type="transmembrane region" description="Helical" evidence="5">
    <location>
        <begin position="122"/>
        <end position="143"/>
    </location>
</feature>
<evidence type="ECO:0000256" key="2">
    <source>
        <dbReference type="ARBA" id="ARBA00022692"/>
    </source>
</evidence>
<dbReference type="Gene3D" id="1.20.1250.20">
    <property type="entry name" value="MFS general substrate transporter like domains"/>
    <property type="match status" value="1"/>
</dbReference>
<keyword evidence="4 5" id="KW-0472">Membrane</keyword>
<dbReference type="STRING" id="451379.A0A0N5AXB3"/>
<feature type="transmembrane region" description="Helical" evidence="5">
    <location>
        <begin position="271"/>
        <end position="292"/>
    </location>
</feature>
<keyword evidence="3 5" id="KW-1133">Transmembrane helix</keyword>
<name>A0A0N5AXB3_9BILA</name>
<feature type="transmembrane region" description="Helical" evidence="5">
    <location>
        <begin position="364"/>
        <end position="391"/>
    </location>
</feature>
<evidence type="ECO:0000259" key="6">
    <source>
        <dbReference type="PROSITE" id="PS50850"/>
    </source>
</evidence>
<dbReference type="Proteomes" id="UP000046393">
    <property type="component" value="Unplaced"/>
</dbReference>
<evidence type="ECO:0000256" key="5">
    <source>
        <dbReference type="SAM" id="Phobius"/>
    </source>
</evidence>
<feature type="transmembrane region" description="Helical" evidence="5">
    <location>
        <begin position="335"/>
        <end position="358"/>
    </location>
</feature>
<sequence length="511" mass="56738">MGNKYPPCKLIFVSFVISLGGAFHFGFQLVVTNPSQSAFINFFNQSHYAHYGWTMSQNVTRSMWSVIIASLSYGAIIGSFAIGTVSARIGRKRGLYVSIGLSILSVLLAIISYRVLSFELYTVSRIILGFSISLSLGLAAILLNESSPKACRGFISMMTGTMAQTGTLFGAVVAMPIVLGNDQYWWYLYLIEIIILVVVFISLPFIPESPAYLVILGEDEKAKKAIQFFYNCESDAVREPLNEIKELILESTKSMSLTAVLKDKYLRQGTIVGCVVSFAACFSGTAVIYAFAVDMLRNTGLSLQDASFGNVGLCAVSAISSASASFIVDRFGRRPLLVVTNAVILILNVIVFALMFCFEKYRLIWIGYLLVVIIAIFLFVFSLGFGSLCFFMASELVSHSARGVAQSLASLIQMICRALLLSVFMPLADALGQPYAYLILFILPVFASLLYLYFYMPETKNKNFREVIQATEELPSLSQILCLRRRRRQSTWQDDSFGFRQNKCSYGVTRF</sequence>
<dbReference type="PROSITE" id="PS00216">
    <property type="entry name" value="SUGAR_TRANSPORT_1"/>
    <property type="match status" value="1"/>
</dbReference>
<feature type="transmembrane region" description="Helical" evidence="5">
    <location>
        <begin position="12"/>
        <end position="31"/>
    </location>
</feature>
<dbReference type="InterPro" id="IPR045263">
    <property type="entry name" value="GLUT"/>
</dbReference>
<protein>
    <submittedName>
        <fullName evidence="8">MFS domain-containing protein</fullName>
    </submittedName>
</protein>
<dbReference type="GO" id="GO:0016020">
    <property type="term" value="C:membrane"/>
    <property type="evidence" value="ECO:0007669"/>
    <property type="project" value="UniProtKB-SubCell"/>
</dbReference>
<dbReference type="PROSITE" id="PS50850">
    <property type="entry name" value="MFS"/>
    <property type="match status" value="1"/>
</dbReference>
<keyword evidence="2 5" id="KW-0812">Transmembrane</keyword>
<evidence type="ECO:0000313" key="7">
    <source>
        <dbReference type="Proteomes" id="UP000046393"/>
    </source>
</evidence>
<feature type="domain" description="Major facilitator superfamily (MFS) profile" evidence="6">
    <location>
        <begin position="14"/>
        <end position="460"/>
    </location>
</feature>
<dbReference type="PANTHER" id="PTHR23503:SF17">
    <property type="entry name" value="MAJOR FACILITATOR SUPERFAMILY (MFS) PROFILE DOMAIN-CONTAINING PROTEIN"/>
    <property type="match status" value="1"/>
</dbReference>
<feature type="transmembrane region" description="Helical" evidence="5">
    <location>
        <begin position="307"/>
        <end position="328"/>
    </location>
</feature>
<organism evidence="7 8">
    <name type="scientific">Syphacia muris</name>
    <dbReference type="NCBI Taxonomy" id="451379"/>
    <lineage>
        <taxon>Eukaryota</taxon>
        <taxon>Metazoa</taxon>
        <taxon>Ecdysozoa</taxon>
        <taxon>Nematoda</taxon>
        <taxon>Chromadorea</taxon>
        <taxon>Rhabditida</taxon>
        <taxon>Spirurina</taxon>
        <taxon>Oxyuridomorpha</taxon>
        <taxon>Oxyuroidea</taxon>
        <taxon>Oxyuridae</taxon>
        <taxon>Syphacia</taxon>
    </lineage>
</organism>
<keyword evidence="7" id="KW-1185">Reference proteome</keyword>
<dbReference type="InterPro" id="IPR020846">
    <property type="entry name" value="MFS_dom"/>
</dbReference>
<dbReference type="GO" id="GO:0015149">
    <property type="term" value="F:hexose transmembrane transporter activity"/>
    <property type="evidence" value="ECO:0007669"/>
    <property type="project" value="TreeGrafter"/>
</dbReference>
<accession>A0A0N5AXB3</accession>
<feature type="transmembrane region" description="Helical" evidence="5">
    <location>
        <begin position="434"/>
        <end position="455"/>
    </location>
</feature>
<reference evidence="8" key="1">
    <citation type="submission" date="2017-02" db="UniProtKB">
        <authorList>
            <consortium name="WormBaseParasite"/>
        </authorList>
    </citation>
    <scope>IDENTIFICATION</scope>
</reference>